<gene>
    <name evidence="3" type="primary">LOC110417221</name>
</gene>
<reference evidence="3" key="1">
    <citation type="submission" date="2025-08" db="UniProtKB">
        <authorList>
            <consortium name="RefSeq"/>
        </authorList>
    </citation>
    <scope>IDENTIFICATION</scope>
    <source>
        <tissue evidence="3">Leaf</tissue>
    </source>
</reference>
<dbReference type="PANTHER" id="PTHR45431">
    <property type="entry name" value="RHODANESE-LIKE DOMAIN-CONTAINING PROTEIN 15, CHLOROPLASTIC"/>
    <property type="match status" value="1"/>
</dbReference>
<dbReference type="InterPro" id="IPR052367">
    <property type="entry name" value="Thiosulfate_ST/Rhodanese-like"/>
</dbReference>
<dbReference type="Pfam" id="PF00581">
    <property type="entry name" value="Rhodanese"/>
    <property type="match status" value="1"/>
</dbReference>
<keyword evidence="2" id="KW-1185">Reference proteome</keyword>
<name>A0A6J1ADX3_9ROSI</name>
<evidence type="ECO:0000313" key="3">
    <source>
        <dbReference type="RefSeq" id="XP_021285133.1"/>
    </source>
</evidence>
<dbReference type="CDD" id="cd00158">
    <property type="entry name" value="RHOD"/>
    <property type="match status" value="1"/>
</dbReference>
<dbReference type="GeneID" id="110417221"/>
<dbReference type="PANTHER" id="PTHR45431:SF6">
    <property type="entry name" value="RHODANESE DOMAIN-CONTAINING PROTEIN"/>
    <property type="match status" value="1"/>
</dbReference>
<dbReference type="OrthoDB" id="566238at2759"/>
<feature type="domain" description="Rhodanese" evidence="1">
    <location>
        <begin position="82"/>
        <end position="184"/>
    </location>
</feature>
<protein>
    <submittedName>
        <fullName evidence="3">Thiosulfate sulfurtransferase 16, chloroplastic-like</fullName>
    </submittedName>
</protein>
<dbReference type="PROSITE" id="PS50206">
    <property type="entry name" value="RHODANESE_3"/>
    <property type="match status" value="1"/>
</dbReference>
<dbReference type="InterPro" id="IPR001763">
    <property type="entry name" value="Rhodanese-like_dom"/>
</dbReference>
<dbReference type="Proteomes" id="UP000504621">
    <property type="component" value="Unplaced"/>
</dbReference>
<dbReference type="InterPro" id="IPR036873">
    <property type="entry name" value="Rhodanese-like_dom_sf"/>
</dbReference>
<proteinExistence type="predicted"/>
<evidence type="ECO:0000313" key="2">
    <source>
        <dbReference type="Proteomes" id="UP000504621"/>
    </source>
</evidence>
<dbReference type="SMART" id="SM00450">
    <property type="entry name" value="RHOD"/>
    <property type="match status" value="1"/>
</dbReference>
<dbReference type="Gene3D" id="3.40.250.10">
    <property type="entry name" value="Rhodanese-like domain"/>
    <property type="match status" value="1"/>
</dbReference>
<organism evidence="2 3">
    <name type="scientific">Herrania umbratica</name>
    <dbReference type="NCBI Taxonomy" id="108875"/>
    <lineage>
        <taxon>Eukaryota</taxon>
        <taxon>Viridiplantae</taxon>
        <taxon>Streptophyta</taxon>
        <taxon>Embryophyta</taxon>
        <taxon>Tracheophyta</taxon>
        <taxon>Spermatophyta</taxon>
        <taxon>Magnoliopsida</taxon>
        <taxon>eudicotyledons</taxon>
        <taxon>Gunneridae</taxon>
        <taxon>Pentapetalae</taxon>
        <taxon>rosids</taxon>
        <taxon>malvids</taxon>
        <taxon>Malvales</taxon>
        <taxon>Malvaceae</taxon>
        <taxon>Byttnerioideae</taxon>
        <taxon>Herrania</taxon>
    </lineage>
</organism>
<dbReference type="SUPFAM" id="SSF52821">
    <property type="entry name" value="Rhodanese/Cell cycle control phosphatase"/>
    <property type="match status" value="1"/>
</dbReference>
<dbReference type="RefSeq" id="XP_021285133.1">
    <property type="nucleotide sequence ID" value="XM_021429458.1"/>
</dbReference>
<evidence type="ECO:0000259" key="1">
    <source>
        <dbReference type="PROSITE" id="PS50206"/>
    </source>
</evidence>
<sequence length="184" mass="20168">MAPLASSSRLARSMLPIFLRSQCLSIRCSSSLVTTPKFQVENGPSARNRILRFGSAANTEENEGKIDVKPKSVSVRLAYELLQAGHRYLDCRTCEEFDAGHPPAAINIPYFHIFNGEGMSLKNSKFLEEVSSEFGKEEKIIVGCKIGRRSLMAATDLHASGFTHVTNVAGGYTAWKENGLPTTD</sequence>
<dbReference type="AlphaFoldDB" id="A0A6J1ADX3"/>
<accession>A0A6J1ADX3</accession>